<sequence length="206" mass="23465">LSISSLLPAFFAMRLLLFFTFCCIIAEIAPQKIEYASLFCTAIGISQSGPEWIAKYKTMVDNLNKDKTLAAQITRATNFVKNNFKNLKSIPSKDDVPMMVSQVKMKLESRWRMVTYLKGLLAKIKPNLGAAKFEEIKKLLWAEDKKTVNSMYYTYPNWKTAMMKALPDAKKSKINTIINNNESKYTAFSDDQWTWFPGMGFSGCGM</sequence>
<evidence type="ECO:0008006" key="4">
    <source>
        <dbReference type="Google" id="ProtNLM"/>
    </source>
</evidence>
<accession>A0AAV5WUI0</accession>
<dbReference type="Proteomes" id="UP001432322">
    <property type="component" value="Unassembled WGS sequence"/>
</dbReference>
<evidence type="ECO:0000313" key="3">
    <source>
        <dbReference type="Proteomes" id="UP001432322"/>
    </source>
</evidence>
<evidence type="ECO:0000313" key="2">
    <source>
        <dbReference type="EMBL" id="GMT35662.1"/>
    </source>
</evidence>
<gene>
    <name evidence="2" type="ORF">PFISCL1PPCAC_26959</name>
</gene>
<feature type="transmembrane region" description="Helical" evidence="1">
    <location>
        <begin position="6"/>
        <end position="29"/>
    </location>
</feature>
<keyword evidence="1" id="KW-0812">Transmembrane</keyword>
<comment type="caution">
    <text evidence="2">The sequence shown here is derived from an EMBL/GenBank/DDBJ whole genome shotgun (WGS) entry which is preliminary data.</text>
</comment>
<evidence type="ECO:0000256" key="1">
    <source>
        <dbReference type="SAM" id="Phobius"/>
    </source>
</evidence>
<reference evidence="2" key="1">
    <citation type="submission" date="2023-10" db="EMBL/GenBank/DDBJ databases">
        <title>Genome assembly of Pristionchus species.</title>
        <authorList>
            <person name="Yoshida K."/>
            <person name="Sommer R.J."/>
        </authorList>
    </citation>
    <scope>NUCLEOTIDE SEQUENCE</scope>
    <source>
        <strain evidence="2">RS5133</strain>
    </source>
</reference>
<keyword evidence="3" id="KW-1185">Reference proteome</keyword>
<keyword evidence="1" id="KW-1133">Transmembrane helix</keyword>
<organism evidence="2 3">
    <name type="scientific">Pristionchus fissidentatus</name>
    <dbReference type="NCBI Taxonomy" id="1538716"/>
    <lineage>
        <taxon>Eukaryota</taxon>
        <taxon>Metazoa</taxon>
        <taxon>Ecdysozoa</taxon>
        <taxon>Nematoda</taxon>
        <taxon>Chromadorea</taxon>
        <taxon>Rhabditida</taxon>
        <taxon>Rhabditina</taxon>
        <taxon>Diplogasteromorpha</taxon>
        <taxon>Diplogasteroidea</taxon>
        <taxon>Neodiplogasteridae</taxon>
        <taxon>Pristionchus</taxon>
    </lineage>
</organism>
<proteinExistence type="predicted"/>
<protein>
    <recommendedName>
        <fullName evidence="4">SXP/RAL-2 family protein Ani s 5-like cation-binding domain-containing protein</fullName>
    </recommendedName>
</protein>
<name>A0AAV5WUI0_9BILA</name>
<dbReference type="AlphaFoldDB" id="A0AAV5WUI0"/>
<keyword evidence="1" id="KW-0472">Membrane</keyword>
<feature type="non-terminal residue" evidence="2">
    <location>
        <position position="1"/>
    </location>
</feature>
<dbReference type="EMBL" id="BTSY01000007">
    <property type="protein sequence ID" value="GMT35662.1"/>
    <property type="molecule type" value="Genomic_DNA"/>
</dbReference>